<dbReference type="Gene3D" id="3.40.190.150">
    <property type="entry name" value="Bordetella uptake gene, domain 1"/>
    <property type="match status" value="1"/>
</dbReference>
<sequence length="330" mass="34602">MTKIMKAGRRAVLAGAASLGAASLGAAGSVRAQNFPSSRVTLVVPFPPGASTDTTMRVIADKLSQMWSQPVLVENKGGGNGIIAAEAVKNARPDGYTLLATSSMTHAGNPVLYDKLPYDPIADFEPITRMSLVPMAVLVTKKLGVKTLAELTAKLKAEPGKHNFGSGAISARVAGELYRMQAGIDAVSVSYKNNQQAAPDLNNGIITFMICDTGSAKMILASGWADALAVTQAEPYAALPGVPSAPQAGMPGLIFTTWSAFYAPKGTPRDIIVKLNKDIIAAGTSPEILAKLENMGGAPSFTTPEGLMEFTRSEIEAWRKVVKSANIKIE</sequence>
<feature type="signal peptide" evidence="2">
    <location>
        <begin position="1"/>
        <end position="32"/>
    </location>
</feature>
<dbReference type="CDD" id="cd07012">
    <property type="entry name" value="PBP2_Bug_TTT"/>
    <property type="match status" value="1"/>
</dbReference>
<name>A0ABS8KRX3_9HYPH</name>
<accession>A0ABS8KRX3</accession>
<organism evidence="3 4">
    <name type="scientific">Reyranella aquatilis</name>
    <dbReference type="NCBI Taxonomy" id="2035356"/>
    <lineage>
        <taxon>Bacteria</taxon>
        <taxon>Pseudomonadati</taxon>
        <taxon>Pseudomonadota</taxon>
        <taxon>Alphaproteobacteria</taxon>
        <taxon>Hyphomicrobiales</taxon>
        <taxon>Reyranellaceae</taxon>
        <taxon>Reyranella</taxon>
    </lineage>
</organism>
<evidence type="ECO:0000256" key="2">
    <source>
        <dbReference type="SAM" id="SignalP"/>
    </source>
</evidence>
<dbReference type="InterPro" id="IPR042100">
    <property type="entry name" value="Bug_dom1"/>
</dbReference>
<dbReference type="RefSeq" id="WP_230550023.1">
    <property type="nucleotide sequence ID" value="NZ_JAJISD010000002.1"/>
</dbReference>
<dbReference type="Gene3D" id="3.40.190.10">
    <property type="entry name" value="Periplasmic binding protein-like II"/>
    <property type="match status" value="1"/>
</dbReference>
<comment type="caution">
    <text evidence="3">The sequence shown here is derived from an EMBL/GenBank/DDBJ whole genome shotgun (WGS) entry which is preliminary data.</text>
</comment>
<dbReference type="PANTHER" id="PTHR42928:SF5">
    <property type="entry name" value="BLR1237 PROTEIN"/>
    <property type="match status" value="1"/>
</dbReference>
<evidence type="ECO:0000313" key="3">
    <source>
        <dbReference type="EMBL" id="MCC8428818.1"/>
    </source>
</evidence>
<dbReference type="PANTHER" id="PTHR42928">
    <property type="entry name" value="TRICARBOXYLATE-BINDING PROTEIN"/>
    <property type="match status" value="1"/>
</dbReference>
<dbReference type="PROSITE" id="PS51318">
    <property type="entry name" value="TAT"/>
    <property type="match status" value="1"/>
</dbReference>
<dbReference type="PIRSF" id="PIRSF017082">
    <property type="entry name" value="YflP"/>
    <property type="match status" value="1"/>
</dbReference>
<dbReference type="InterPro" id="IPR005064">
    <property type="entry name" value="BUG"/>
</dbReference>
<dbReference type="SUPFAM" id="SSF53850">
    <property type="entry name" value="Periplasmic binding protein-like II"/>
    <property type="match status" value="1"/>
</dbReference>
<dbReference type="EMBL" id="JAJISD010000002">
    <property type="protein sequence ID" value="MCC8428818.1"/>
    <property type="molecule type" value="Genomic_DNA"/>
</dbReference>
<evidence type="ECO:0000313" key="4">
    <source>
        <dbReference type="Proteomes" id="UP001198862"/>
    </source>
</evidence>
<protein>
    <submittedName>
        <fullName evidence="3">Tripartite tricarboxylate transporter substrate binding protein</fullName>
    </submittedName>
</protein>
<keyword evidence="2" id="KW-0732">Signal</keyword>
<feature type="chain" id="PRO_5046899129" evidence="2">
    <location>
        <begin position="33"/>
        <end position="330"/>
    </location>
</feature>
<reference evidence="3 4" key="1">
    <citation type="submission" date="2021-11" db="EMBL/GenBank/DDBJ databases">
        <authorList>
            <person name="Lee D.-H."/>
            <person name="Kim S.-B."/>
        </authorList>
    </citation>
    <scope>NUCLEOTIDE SEQUENCE [LARGE SCALE GENOMIC DNA]</scope>
    <source>
        <strain evidence="3 4">KCTC 52223</strain>
    </source>
</reference>
<keyword evidence="4" id="KW-1185">Reference proteome</keyword>
<proteinExistence type="inferred from homology"/>
<dbReference type="Pfam" id="PF03401">
    <property type="entry name" value="TctC"/>
    <property type="match status" value="1"/>
</dbReference>
<dbReference type="Proteomes" id="UP001198862">
    <property type="component" value="Unassembled WGS sequence"/>
</dbReference>
<comment type="similarity">
    <text evidence="1">Belongs to the UPF0065 (bug) family.</text>
</comment>
<dbReference type="InterPro" id="IPR006311">
    <property type="entry name" value="TAT_signal"/>
</dbReference>
<evidence type="ECO:0000256" key="1">
    <source>
        <dbReference type="ARBA" id="ARBA00006987"/>
    </source>
</evidence>
<gene>
    <name evidence="3" type="ORF">LJ725_07580</name>
</gene>